<dbReference type="SUPFAM" id="SSF53756">
    <property type="entry name" value="UDP-Glycosyltransferase/glycogen phosphorylase"/>
    <property type="match status" value="1"/>
</dbReference>
<evidence type="ECO:0000313" key="2">
    <source>
        <dbReference type="Proteomes" id="UP000034772"/>
    </source>
</evidence>
<evidence type="ECO:0000313" key="1">
    <source>
        <dbReference type="EMBL" id="KKU87207.1"/>
    </source>
</evidence>
<comment type="caution">
    <text evidence="1">The sequence shown here is derived from an EMBL/GenBank/DDBJ whole genome shotgun (WGS) entry which is preliminary data.</text>
</comment>
<name>A0A0G1TZF6_9BACT</name>
<dbReference type="InterPro" id="IPR043148">
    <property type="entry name" value="TagF_C"/>
</dbReference>
<gene>
    <name evidence="1" type="ORF">UY17_C0025G0006</name>
</gene>
<dbReference type="Gene3D" id="3.40.50.12580">
    <property type="match status" value="1"/>
</dbReference>
<proteinExistence type="predicted"/>
<organism evidence="1 2">
    <name type="scientific">Candidatus Beckwithbacteria bacterium GW2011_GWC2_47_9</name>
    <dbReference type="NCBI Taxonomy" id="1618373"/>
    <lineage>
        <taxon>Bacteria</taxon>
        <taxon>Candidatus Beckwithiibacteriota</taxon>
    </lineage>
</organism>
<dbReference type="Proteomes" id="UP000034772">
    <property type="component" value="Unassembled WGS sequence"/>
</dbReference>
<dbReference type="EMBL" id="LCOZ01000025">
    <property type="protein sequence ID" value="KKU87207.1"/>
    <property type="molecule type" value="Genomic_DNA"/>
</dbReference>
<dbReference type="AlphaFoldDB" id="A0A0G1TZF6"/>
<reference evidence="1 2" key="1">
    <citation type="journal article" date="2015" name="Nature">
        <title>rRNA introns, odd ribosomes, and small enigmatic genomes across a large radiation of phyla.</title>
        <authorList>
            <person name="Brown C.T."/>
            <person name="Hug L.A."/>
            <person name="Thomas B.C."/>
            <person name="Sharon I."/>
            <person name="Castelle C.J."/>
            <person name="Singh A."/>
            <person name="Wilkins M.J."/>
            <person name="Williams K.H."/>
            <person name="Banfield J.F."/>
        </authorList>
    </citation>
    <scope>NUCLEOTIDE SEQUENCE [LARGE SCALE GENOMIC DNA]</scope>
</reference>
<protein>
    <submittedName>
        <fullName evidence="1">Uncharacterized protein</fullName>
    </submittedName>
</protein>
<sequence length="460" mass="52452">MKTILIPINSNFFARNFLRTDAFKILKARQDLRVVLLVPPSKLSYYRKEFGSQQVIVDNLALTRDSAVENFFRFLERNSIVTNRVKMDQITALYKRKKEPVLKATIRFLLRLVNFLAARALYYFGHLGMSWRFLVRWLYSLVPTHYYVQVFAAYKPDLIFCPTLVWHEDYCLIREARKSGVKTAGMIFSWDSFYSKTFFLAYPGHLFVQTPEIANQAKQLANYPYEIDVVGFPQYDSHFQKRGIIPRAEFLKQFGADPAKKLILYAFSGKAGLDIEFDVLDIMAKAIRSGEIKGAPEVLIRPYPRFDFSEAKLSDLKRRYGFRAAASTSNIGADSSADWEMDDRAISLLVNSLAHADLIITMYSTFFIEGAIFNKPLIAVGFDGFKTRPYPLSAKRFFNWDHLKDLKAQGGISIVSSAEEFIAAINRSLAEPAYLASISFNSQPNPGSTSSPSRLPLPQQ</sequence>
<accession>A0A0G1TZF6</accession>